<dbReference type="GO" id="GO:0120013">
    <property type="term" value="F:lipid transfer activity"/>
    <property type="evidence" value="ECO:0007669"/>
    <property type="project" value="InterPro"/>
</dbReference>
<dbReference type="Gene3D" id="1.10.3520.10">
    <property type="entry name" value="Glycolipid transfer protein"/>
    <property type="match status" value="1"/>
</dbReference>
<dbReference type="InterPro" id="IPR036497">
    <property type="entry name" value="GLTP_sf"/>
</dbReference>
<reference evidence="2" key="1">
    <citation type="submission" date="2025-08" db="UniProtKB">
        <authorList>
            <consortium name="Ensembl"/>
        </authorList>
    </citation>
    <scope>IDENTIFICATION</scope>
</reference>
<evidence type="ECO:0000313" key="3">
    <source>
        <dbReference type="Proteomes" id="UP000694427"/>
    </source>
</evidence>
<keyword evidence="3" id="KW-1185">Reference proteome</keyword>
<dbReference type="Pfam" id="PF08718">
    <property type="entry name" value="GLTP"/>
    <property type="match status" value="1"/>
</dbReference>
<dbReference type="AlphaFoldDB" id="A0A8C1JTY3"/>
<feature type="domain" description="Glycolipid transfer protein" evidence="1">
    <location>
        <begin position="18"/>
        <end position="115"/>
    </location>
</feature>
<organism evidence="2 3">
    <name type="scientific">Cyprinus carpio</name>
    <name type="common">Common carp</name>
    <dbReference type="NCBI Taxonomy" id="7962"/>
    <lineage>
        <taxon>Eukaryota</taxon>
        <taxon>Metazoa</taxon>
        <taxon>Chordata</taxon>
        <taxon>Craniata</taxon>
        <taxon>Vertebrata</taxon>
        <taxon>Euteleostomi</taxon>
        <taxon>Actinopterygii</taxon>
        <taxon>Neopterygii</taxon>
        <taxon>Teleostei</taxon>
        <taxon>Ostariophysi</taxon>
        <taxon>Cypriniformes</taxon>
        <taxon>Cyprinidae</taxon>
        <taxon>Cyprininae</taxon>
        <taxon>Cyprinus</taxon>
    </lineage>
</organism>
<proteinExistence type="predicted"/>
<reference evidence="2" key="2">
    <citation type="submission" date="2025-09" db="UniProtKB">
        <authorList>
            <consortium name="Ensembl"/>
        </authorList>
    </citation>
    <scope>IDENTIFICATION</scope>
</reference>
<dbReference type="Proteomes" id="UP000694427">
    <property type="component" value="Unplaced"/>
</dbReference>
<accession>A0A8C1JTY3</accession>
<protein>
    <submittedName>
        <fullName evidence="2">Glycolipid transfer protein b</fullName>
    </submittedName>
</protein>
<name>A0A8C1JTY3_CYPCA</name>
<dbReference type="InterPro" id="IPR014830">
    <property type="entry name" value="Glycolipid_transfer_prot_dom"/>
</dbReference>
<evidence type="ECO:0000259" key="1">
    <source>
        <dbReference type="Pfam" id="PF08718"/>
    </source>
</evidence>
<dbReference type="GO" id="GO:0005737">
    <property type="term" value="C:cytoplasm"/>
    <property type="evidence" value="ECO:0007669"/>
    <property type="project" value="InterPro"/>
</dbReference>
<sequence>DKIGNITVSLRAKSYSSQILLIEKTMYGSEWPKAGATLALMWLKRCLRFIQILMQSLADGEKDEQNPNLVYINITKAYDQAWQYGHVDLFCMLFNSIQAALFAAPCRSDILKAISKDREVAEEDFLAKIHQFLINFTATVDAIYEMYSIMNA</sequence>
<dbReference type="Ensembl" id="ENSCCRT00010041165.1">
    <property type="protein sequence ID" value="ENSCCRP00010037481.1"/>
    <property type="gene ID" value="ENSCCRG00010015981.1"/>
</dbReference>
<dbReference type="SUPFAM" id="SSF110004">
    <property type="entry name" value="Glycolipid transfer protein, GLTP"/>
    <property type="match status" value="1"/>
</dbReference>
<evidence type="ECO:0000313" key="2">
    <source>
        <dbReference type="Ensembl" id="ENSCCRP00010037481.1"/>
    </source>
</evidence>